<dbReference type="GO" id="GO:0016459">
    <property type="term" value="C:myosin complex"/>
    <property type="evidence" value="ECO:0007669"/>
    <property type="project" value="UniProtKB-KW"/>
</dbReference>
<dbReference type="InterPro" id="IPR027417">
    <property type="entry name" value="P-loop_NTPase"/>
</dbReference>
<dbReference type="PROSITE" id="PS51126">
    <property type="entry name" value="DILUTE"/>
    <property type="match status" value="1"/>
</dbReference>
<reference evidence="13 14" key="1">
    <citation type="submission" date="2016-07" db="EMBL/GenBank/DDBJ databases">
        <title>Pervasive Adenine N6-methylation of Active Genes in Fungi.</title>
        <authorList>
            <consortium name="DOE Joint Genome Institute"/>
            <person name="Mondo S.J."/>
            <person name="Dannebaum R.O."/>
            <person name="Kuo R.C."/>
            <person name="Labutti K."/>
            <person name="Haridas S."/>
            <person name="Kuo A."/>
            <person name="Salamov A."/>
            <person name="Ahrendt S.R."/>
            <person name="Lipzen A."/>
            <person name="Sullivan W."/>
            <person name="Andreopoulos W.B."/>
            <person name="Clum A."/>
            <person name="Lindquist E."/>
            <person name="Daum C."/>
            <person name="Ramamoorthy G.K."/>
            <person name="Gryganskyi A."/>
            <person name="Culley D."/>
            <person name="Magnuson J.K."/>
            <person name="James T.Y."/>
            <person name="O'Malley M.A."/>
            <person name="Stajich J.E."/>
            <person name="Spatafora J.W."/>
            <person name="Visel A."/>
            <person name="Grigoriev I.V."/>
        </authorList>
    </citation>
    <scope>NUCLEOTIDE SEQUENCE [LARGE SCALE GENOMIC DNA]</scope>
    <source>
        <strain evidence="13 14">NRRL 2496</strain>
    </source>
</reference>
<dbReference type="Gene3D" id="3.30.70.1590">
    <property type="match status" value="1"/>
</dbReference>
<dbReference type="STRING" id="13706.A0A1X2HJ71"/>
<comment type="caution">
    <text evidence="13">The sequence shown here is derived from an EMBL/GenBank/DDBJ whole genome shotgun (WGS) entry which is preliminary data.</text>
</comment>
<dbReference type="CDD" id="cd23767">
    <property type="entry name" value="IQCD"/>
    <property type="match status" value="1"/>
</dbReference>
<feature type="domain" description="Myosin motor" evidence="12">
    <location>
        <begin position="85"/>
        <end position="775"/>
    </location>
</feature>
<dbReference type="Gene3D" id="3.40.850.10">
    <property type="entry name" value="Kinesin motor domain"/>
    <property type="match status" value="1"/>
</dbReference>
<evidence type="ECO:0000256" key="6">
    <source>
        <dbReference type="ARBA" id="ARBA00023175"/>
    </source>
</evidence>
<feature type="region of interest" description="Disordered" evidence="10">
    <location>
        <begin position="1074"/>
        <end position="1155"/>
    </location>
</feature>
<keyword evidence="6 8" id="KW-0505">Motor protein</keyword>
<dbReference type="SMART" id="SM01132">
    <property type="entry name" value="DIL"/>
    <property type="match status" value="1"/>
</dbReference>
<dbReference type="GO" id="GO:0000146">
    <property type="term" value="F:microfilament motor activity"/>
    <property type="evidence" value="ECO:0007669"/>
    <property type="project" value="TreeGrafter"/>
</dbReference>
<evidence type="ECO:0000256" key="1">
    <source>
        <dbReference type="ARBA" id="ARBA00008314"/>
    </source>
</evidence>
<dbReference type="GO" id="GO:0005737">
    <property type="term" value="C:cytoplasm"/>
    <property type="evidence" value="ECO:0007669"/>
    <property type="project" value="TreeGrafter"/>
</dbReference>
<dbReference type="InParanoid" id="A0A1X2HJ71"/>
<keyword evidence="2 8" id="KW-0547">Nucleotide-binding</keyword>
<feature type="compositionally biased region" description="Polar residues" evidence="10">
    <location>
        <begin position="1146"/>
        <end position="1155"/>
    </location>
</feature>
<evidence type="ECO:0000256" key="9">
    <source>
        <dbReference type="SAM" id="Coils"/>
    </source>
</evidence>
<evidence type="ECO:0000256" key="5">
    <source>
        <dbReference type="ARBA" id="ARBA00023123"/>
    </source>
</evidence>
<dbReference type="Pfam" id="PF01843">
    <property type="entry name" value="DIL"/>
    <property type="match status" value="1"/>
</dbReference>
<evidence type="ECO:0000259" key="12">
    <source>
        <dbReference type="PROSITE" id="PS51456"/>
    </source>
</evidence>
<keyword evidence="3 8" id="KW-0067">ATP-binding</keyword>
<dbReference type="EMBL" id="MCGN01000003">
    <property type="protein sequence ID" value="ORY99052.1"/>
    <property type="molecule type" value="Genomic_DNA"/>
</dbReference>
<evidence type="ECO:0000313" key="13">
    <source>
        <dbReference type="EMBL" id="ORY99052.1"/>
    </source>
</evidence>
<keyword evidence="7 8" id="KW-0009">Actin-binding</keyword>
<dbReference type="InterPro" id="IPR036103">
    <property type="entry name" value="MYSc_Myo5"/>
</dbReference>
<dbReference type="InterPro" id="IPR046943">
    <property type="entry name" value="Fungal_Myo2/2A_CBD"/>
</dbReference>
<gene>
    <name evidence="13" type="ORF">BCR43DRAFT_562399</name>
</gene>
<feature type="compositionally biased region" description="Low complexity" evidence="10">
    <location>
        <begin position="1074"/>
        <end position="1087"/>
    </location>
</feature>
<dbReference type="PANTHER" id="PTHR13140:SF706">
    <property type="entry name" value="DILUTE CLASS UNCONVENTIONAL MYOSIN, ISOFORM C"/>
    <property type="match status" value="1"/>
</dbReference>
<dbReference type="InterPro" id="IPR036961">
    <property type="entry name" value="Kinesin_motor_dom_sf"/>
</dbReference>
<evidence type="ECO:0000313" key="14">
    <source>
        <dbReference type="Proteomes" id="UP000242180"/>
    </source>
</evidence>
<dbReference type="OrthoDB" id="6108017at2759"/>
<feature type="binding site" evidence="8">
    <location>
        <begin position="178"/>
        <end position="185"/>
    </location>
    <ligand>
        <name>ATP</name>
        <dbReference type="ChEBI" id="CHEBI:30616"/>
    </ligand>
</feature>
<feature type="coiled-coil region" evidence="9">
    <location>
        <begin position="934"/>
        <end position="989"/>
    </location>
</feature>
<evidence type="ECO:0000256" key="4">
    <source>
        <dbReference type="ARBA" id="ARBA00023054"/>
    </source>
</evidence>
<dbReference type="Pfam" id="PF00612">
    <property type="entry name" value="IQ"/>
    <property type="match status" value="2"/>
</dbReference>
<dbReference type="PROSITE" id="PS50096">
    <property type="entry name" value="IQ"/>
    <property type="match status" value="3"/>
</dbReference>
<keyword evidence="4 9" id="KW-0175">Coiled coil</keyword>
<dbReference type="SUPFAM" id="SSF52540">
    <property type="entry name" value="P-loop containing nucleoside triphosphate hydrolases"/>
    <property type="match status" value="2"/>
</dbReference>
<evidence type="ECO:0000256" key="8">
    <source>
        <dbReference type="PROSITE-ProRule" id="PRU00782"/>
    </source>
</evidence>
<comment type="similarity">
    <text evidence="1 8">Belongs to the TRAFAC class myosin-kinesin ATPase superfamily. Myosin family.</text>
</comment>
<dbReference type="InterPro" id="IPR000048">
    <property type="entry name" value="IQ_motif_EF-hand-BS"/>
</dbReference>
<dbReference type="Pfam" id="PF00063">
    <property type="entry name" value="Myosin_head"/>
    <property type="match status" value="1"/>
</dbReference>
<dbReference type="InterPro" id="IPR002710">
    <property type="entry name" value="Dilute_dom"/>
</dbReference>
<dbReference type="PANTHER" id="PTHR13140">
    <property type="entry name" value="MYOSIN"/>
    <property type="match status" value="1"/>
</dbReference>
<feature type="domain" description="Dilute" evidence="11">
    <location>
        <begin position="1239"/>
        <end position="1512"/>
    </location>
</feature>
<dbReference type="PRINTS" id="PR00193">
    <property type="entry name" value="MYOSINHEAVY"/>
</dbReference>
<feature type="region of interest" description="Actin-binding" evidence="8">
    <location>
        <begin position="654"/>
        <end position="676"/>
    </location>
</feature>
<evidence type="ECO:0000256" key="2">
    <source>
        <dbReference type="ARBA" id="ARBA00022741"/>
    </source>
</evidence>
<dbReference type="CDD" id="cd01380">
    <property type="entry name" value="MYSc_Myo5"/>
    <property type="match status" value="1"/>
</dbReference>
<keyword evidence="13" id="KW-0378">Hydrolase</keyword>
<dbReference type="Gene3D" id="1.20.120.720">
    <property type="entry name" value="Myosin VI head, motor domain, U50 subdomain"/>
    <property type="match status" value="1"/>
</dbReference>
<dbReference type="PROSITE" id="PS51456">
    <property type="entry name" value="MYOSIN_MOTOR"/>
    <property type="match status" value="1"/>
</dbReference>
<dbReference type="SMART" id="SM00242">
    <property type="entry name" value="MYSc"/>
    <property type="match status" value="1"/>
</dbReference>
<dbReference type="GO" id="GO:0051015">
    <property type="term" value="F:actin filament binding"/>
    <property type="evidence" value="ECO:0007669"/>
    <property type="project" value="TreeGrafter"/>
</dbReference>
<dbReference type="GO" id="GO:0007015">
    <property type="term" value="P:actin filament organization"/>
    <property type="evidence" value="ECO:0007669"/>
    <property type="project" value="TreeGrafter"/>
</dbReference>
<evidence type="ECO:0000259" key="11">
    <source>
        <dbReference type="PROSITE" id="PS51126"/>
    </source>
</evidence>
<dbReference type="FunCoup" id="A0A1X2HJ71">
    <property type="interactions" value="99"/>
</dbReference>
<dbReference type="OMA" id="IKPNEYQ"/>
<sequence length="1566" mass="179447">MATADAVRQAIDVYTAGTKAWFPDDEEAWVSTTCQDASVSDDGKVLMHFAGDNDGKEYVFEATLAQLEKNNASTLPPLRNPPKMESTDDLTTLSYLNEPAVLNTIRTRYAQRLIYTYSGIVLIAMNPFDRVALYDSDIVQQYAGRRRGELEPHLFAIAEDAYRCMIREKQNQTIVVSGESGAGKTVSAKYIMRYFATADDQESVGRTKKTGGMTEVEEQILATNPIMEAFGNAKTTRNDNSSRFGKYIEIQFDSGPNIVGAKIRTYLLERSRLIFQPATERNYHIFYQLCAGVPASERKEFELSEYSNFHYLNQSGTGTVPGVDDAQEFEITQRALSTVGLSLPLQWKIFRLLAALLHIGNMEVTGRNDAALSDSDPALLTATRLLGIKTADFRKWIVRKQIVTRSEKIVTNLSPVQAQVVRDSVAKYVYANLFQWLVGVVNESLSAPDPDKVAAFIGVLDIYGFEHFEKNSFEQFCINYANEKLQQQFNQHVFKLEQEEYVREKINWTFIEFSDNQKCIELIEAKLGILSLLDEESRLPSGTDQGFCQKLYQNFDNPAFKTYFKKPRFSNNAFTIAHYAHDVQYEAENFLDKNKDTVPDEHLQLLQDSEFDFLTEVLEKSAALNPTPATDKNAKRMSMAARKPTLGSIFKFSLIQLMETIGDTNVHYIRCIKPNEAKVAWEFEPNMVLSQLRACGVLETIRISCAGYPSRWTFEEFADRYFALVPSKHWIPSAIRELCSTILETTIKDTDRYQVGETKIFFRAGQLAYMEKLRAEKLNQCATLLQKNMRRFIYRSRYMHMRDLAQRLQCVARRKVAQAQLETLRQERAAVKIQSHWRRHTARKAYLAQQKFVLDLQSAIRTYQAKQRMGMAREHLAATQIQRIVRGWLARTKYQAQRTFVIRIQSCVRRRTARKELMSLRREARSVNHFKEVSYKLENKVVELTQTVTALKNEKQAVASQVSQLEAQIQSWTTKYEKLVAKNKTLEERLQQPTVPQTEWDAMHSKHTALQNEYQEVLAAAKTHERTVAELRLSLESREAEIVKLQKAAEDAQTAAANSDEVAELKSQNQALKAQLAQAMRPQQQRRQLQEDRSVSPAPRGKSPVRDLSPAPPDLSQLLNRKARRSSAEISTTNKARTVVDKLKQQKNPRPTSIDQYAMFRNGPKARSSTDDPDEEIHQALRDEDTLVAEITEGLIRSLKMPLPSVQNPASRKEILFPSHMVALCVAEMWRLGYIQESERLLFTVMDTIQKQCLSYVGEEAVTPCVFWLSNVHELLSLICLHEKALEQDMLRRAWHDFEKLLATVKYELQCLEDNIFHAWMKEIKQKLHKMIVPAVIESQTLPGFVTTETSGRFFRLLTSKPSFSMDDLLSFLNKVHRALSAYYIEPSLIQQALNEVLRMVGSQAFNDLLMRKNFASWKRAMQIQYNITRLEEWCKNHDVPEASLQLEHLMQSTKLLQLKKATLEDIENIYDVCWILSPTQVHRLMSNYYVADYEDPIKPEVMKAVAAHVDTNNASDVLMLDSVPVNDTTQPYEVPLPRDTSLQTYLPAWIDLKHVRTLSQMSQLA</sequence>
<evidence type="ECO:0000256" key="10">
    <source>
        <dbReference type="SAM" id="MobiDB-lite"/>
    </source>
</evidence>
<organism evidence="13 14">
    <name type="scientific">Syncephalastrum racemosum</name>
    <name type="common">Filamentous fungus</name>
    <dbReference type="NCBI Taxonomy" id="13706"/>
    <lineage>
        <taxon>Eukaryota</taxon>
        <taxon>Fungi</taxon>
        <taxon>Fungi incertae sedis</taxon>
        <taxon>Mucoromycota</taxon>
        <taxon>Mucoromycotina</taxon>
        <taxon>Mucoromycetes</taxon>
        <taxon>Mucorales</taxon>
        <taxon>Syncephalastraceae</taxon>
        <taxon>Syncephalastrum</taxon>
    </lineage>
</organism>
<protein>
    <submittedName>
        <fullName evidence="13">P-loop containing nucleoside triphosphate hydrolase protein</fullName>
    </submittedName>
</protein>
<dbReference type="Proteomes" id="UP000242180">
    <property type="component" value="Unassembled WGS sequence"/>
</dbReference>
<keyword evidence="5 8" id="KW-0518">Myosin</keyword>
<evidence type="ECO:0000256" key="7">
    <source>
        <dbReference type="ARBA" id="ARBA00023203"/>
    </source>
</evidence>
<evidence type="ECO:0000256" key="3">
    <source>
        <dbReference type="ARBA" id="ARBA00022840"/>
    </source>
</evidence>
<name>A0A1X2HJ71_SYNRA</name>
<dbReference type="SMART" id="SM00015">
    <property type="entry name" value="IQ"/>
    <property type="match status" value="5"/>
</dbReference>
<keyword evidence="14" id="KW-1185">Reference proteome</keyword>
<dbReference type="FunFam" id="1.10.10.820:FF:000001">
    <property type="entry name" value="Myosin heavy chain"/>
    <property type="match status" value="1"/>
</dbReference>
<dbReference type="CDD" id="cd15480">
    <property type="entry name" value="fMyo2p_CBD"/>
    <property type="match status" value="1"/>
</dbReference>
<dbReference type="InterPro" id="IPR001609">
    <property type="entry name" value="Myosin_head_motor_dom-like"/>
</dbReference>
<dbReference type="GO" id="GO:0016787">
    <property type="term" value="F:hydrolase activity"/>
    <property type="evidence" value="ECO:0007669"/>
    <property type="project" value="UniProtKB-KW"/>
</dbReference>
<dbReference type="Gene3D" id="1.20.5.340">
    <property type="match status" value="1"/>
</dbReference>
<dbReference type="Gene3D" id="1.20.5.190">
    <property type="match status" value="3"/>
</dbReference>
<proteinExistence type="inferred from homology"/>
<accession>A0A1X2HJ71</accession>
<dbReference type="GO" id="GO:0016020">
    <property type="term" value="C:membrane"/>
    <property type="evidence" value="ECO:0007669"/>
    <property type="project" value="TreeGrafter"/>
</dbReference>
<dbReference type="Gene3D" id="1.10.10.820">
    <property type="match status" value="1"/>
</dbReference>
<dbReference type="Gene3D" id="1.20.58.530">
    <property type="match status" value="1"/>
</dbReference>
<dbReference type="GO" id="GO:0005524">
    <property type="term" value="F:ATP binding"/>
    <property type="evidence" value="ECO:0007669"/>
    <property type="project" value="UniProtKB-UniRule"/>
</dbReference>